<evidence type="ECO:0000256" key="1">
    <source>
        <dbReference type="ARBA" id="ARBA00012486"/>
    </source>
</evidence>
<proteinExistence type="predicted"/>
<dbReference type="PROSITE" id="PS50127">
    <property type="entry name" value="UBC_2"/>
    <property type="match status" value="1"/>
</dbReference>
<dbReference type="CDD" id="cd23837">
    <property type="entry name" value="UBCc_UBE2O"/>
    <property type="match status" value="1"/>
</dbReference>
<dbReference type="PANTHER" id="PTHR46116:SF15">
    <property type="entry name" value="(E3-INDEPENDENT) E2 UBIQUITIN-CONJUGATING ENZYME"/>
    <property type="match status" value="1"/>
</dbReference>
<dbReference type="Proteomes" id="UP000824469">
    <property type="component" value="Unassembled WGS sequence"/>
</dbReference>
<comment type="caution">
    <text evidence="8">The sequence shown here is derived from an EMBL/GenBank/DDBJ whole genome shotgun (WGS) entry which is preliminary data.</text>
</comment>
<dbReference type="SUPFAM" id="SSF54495">
    <property type="entry name" value="UBC-like"/>
    <property type="match status" value="1"/>
</dbReference>
<evidence type="ECO:0000256" key="4">
    <source>
        <dbReference type="ARBA" id="ARBA00022786"/>
    </source>
</evidence>
<dbReference type="SMART" id="SM00212">
    <property type="entry name" value="UBCc"/>
    <property type="match status" value="1"/>
</dbReference>
<keyword evidence="2" id="KW-0808">Transferase</keyword>
<feature type="region of interest" description="Disordered" evidence="6">
    <location>
        <begin position="25"/>
        <end position="73"/>
    </location>
</feature>
<evidence type="ECO:0000259" key="7">
    <source>
        <dbReference type="PROSITE" id="PS50127"/>
    </source>
</evidence>
<dbReference type="Gene3D" id="3.10.110.10">
    <property type="entry name" value="Ubiquitin Conjugating Enzyme"/>
    <property type="match status" value="1"/>
</dbReference>
<evidence type="ECO:0000313" key="9">
    <source>
        <dbReference type="Proteomes" id="UP000824469"/>
    </source>
</evidence>
<dbReference type="GO" id="GO:0005524">
    <property type="term" value="F:ATP binding"/>
    <property type="evidence" value="ECO:0007669"/>
    <property type="project" value="UniProtKB-KW"/>
</dbReference>
<evidence type="ECO:0000256" key="2">
    <source>
        <dbReference type="ARBA" id="ARBA00022679"/>
    </source>
</evidence>
<keyword evidence="3" id="KW-0547">Nucleotide-binding</keyword>
<dbReference type="FunFam" id="3.10.110.10:FF:000028">
    <property type="entry name" value="Probable ubiquitin-conjugating enzyme E2 23"/>
    <property type="match status" value="1"/>
</dbReference>
<dbReference type="GO" id="GO:0061631">
    <property type="term" value="F:ubiquitin conjugating enzyme activity"/>
    <property type="evidence" value="ECO:0007669"/>
    <property type="project" value="UniProtKB-EC"/>
</dbReference>
<accession>A0AA38GV04</accession>
<evidence type="ECO:0000256" key="3">
    <source>
        <dbReference type="ARBA" id="ARBA00022741"/>
    </source>
</evidence>
<dbReference type="InterPro" id="IPR016135">
    <property type="entry name" value="UBQ-conjugating_enzyme/RWD"/>
</dbReference>
<dbReference type="EC" id="2.3.2.23" evidence="1"/>
<gene>
    <name evidence="8" type="ORF">KI387_002267</name>
</gene>
<keyword evidence="5" id="KW-0067">ATP-binding</keyword>
<keyword evidence="9" id="KW-1185">Reference proteome</keyword>
<evidence type="ECO:0000256" key="5">
    <source>
        <dbReference type="ARBA" id="ARBA00022840"/>
    </source>
</evidence>
<keyword evidence="4" id="KW-0833">Ubl conjugation pathway</keyword>
<organism evidence="8 9">
    <name type="scientific">Taxus chinensis</name>
    <name type="common">Chinese yew</name>
    <name type="synonym">Taxus wallichiana var. chinensis</name>
    <dbReference type="NCBI Taxonomy" id="29808"/>
    <lineage>
        <taxon>Eukaryota</taxon>
        <taxon>Viridiplantae</taxon>
        <taxon>Streptophyta</taxon>
        <taxon>Embryophyta</taxon>
        <taxon>Tracheophyta</taxon>
        <taxon>Spermatophyta</taxon>
        <taxon>Pinopsida</taxon>
        <taxon>Pinidae</taxon>
        <taxon>Conifers II</taxon>
        <taxon>Cupressales</taxon>
        <taxon>Taxaceae</taxon>
        <taxon>Taxus</taxon>
    </lineage>
</organism>
<feature type="domain" description="UBC core" evidence="7">
    <location>
        <begin position="281"/>
        <end position="464"/>
    </location>
</feature>
<dbReference type="AlphaFoldDB" id="A0AA38GV04"/>
<dbReference type="InterPro" id="IPR000608">
    <property type="entry name" value="UBC"/>
</dbReference>
<dbReference type="EMBL" id="JAHRHJ020000001">
    <property type="protein sequence ID" value="KAH9330159.1"/>
    <property type="molecule type" value="Genomic_DNA"/>
</dbReference>
<dbReference type="Pfam" id="PF00179">
    <property type="entry name" value="UQ_con"/>
    <property type="match status" value="1"/>
</dbReference>
<feature type="compositionally biased region" description="Acidic residues" evidence="6">
    <location>
        <begin position="31"/>
        <end position="40"/>
    </location>
</feature>
<reference evidence="8 9" key="1">
    <citation type="journal article" date="2021" name="Nat. Plants">
        <title>The Taxus genome provides insights into paclitaxel biosynthesis.</title>
        <authorList>
            <person name="Xiong X."/>
            <person name="Gou J."/>
            <person name="Liao Q."/>
            <person name="Li Y."/>
            <person name="Zhou Q."/>
            <person name="Bi G."/>
            <person name="Li C."/>
            <person name="Du R."/>
            <person name="Wang X."/>
            <person name="Sun T."/>
            <person name="Guo L."/>
            <person name="Liang H."/>
            <person name="Lu P."/>
            <person name="Wu Y."/>
            <person name="Zhang Z."/>
            <person name="Ro D.K."/>
            <person name="Shang Y."/>
            <person name="Huang S."/>
            <person name="Yan J."/>
        </authorList>
    </citation>
    <scope>NUCLEOTIDE SEQUENCE [LARGE SCALE GENOMIC DNA]</scope>
    <source>
        <strain evidence="8">Ta-2019</strain>
    </source>
</reference>
<dbReference type="PANTHER" id="PTHR46116">
    <property type="entry name" value="(E3-INDEPENDENT) E2 UBIQUITIN-CONJUGATING ENZYME"/>
    <property type="match status" value="1"/>
</dbReference>
<protein>
    <recommendedName>
        <fullName evidence="1">E2 ubiquitin-conjugating enzyme</fullName>
        <ecNumber evidence="1">2.3.2.23</ecNumber>
    </recommendedName>
</protein>
<evidence type="ECO:0000313" key="8">
    <source>
        <dbReference type="EMBL" id="KAH9330159.1"/>
    </source>
</evidence>
<feature type="non-terminal residue" evidence="8">
    <location>
        <position position="1"/>
    </location>
</feature>
<dbReference type="OMA" id="HAQKRIL"/>
<name>A0AA38GV04_TAXCH</name>
<sequence>MHVMQLRHLVGPQAIIVVARDEDMDSTQTSLEEDTEYDDDNAARLGPTDSDGVNMNEKERQVGEASSGQIDVHGHHGIASREWEVNAEESLNQDSGGALSISQTAFKFVARLARGLLGFQGSKVLSNMPNTSTQGEPSQKHMLDSTELDICQEKELIRGSQYHLSEPVTMNAGDRLNSMDGSVAGLRRKEEAEAWTSKDELNYDTHSRVKDQGQRYRESSTESGEFILNTVEKQVKKEVSLHDVYTPGSNQIRHFKWFDSVEDPTDHFFFNKTSQSSSQHQWIKKVQQEWAILENNLPDTIYVRVYEDRMDLLRAVITGATGTPYQDGLFFFDIHLPTEYPCVPPSVHYHSGGLRLNPNLYENGKICLSLLNTWTGRGNEVWDPANSSVLQVLVSLQGLVLNAKPYFNEAGYDKKIGKAEAEKNSLAYNENSFLLSCKSMLYLLRKPPKHFESFVKEHFRKHGHSILGACNAYMKGAQVGCLLGEPVMPLHENYKTVPQCSSSHGFKIMLDKLIPKLVSAFSEVGADCEEFLQ</sequence>
<evidence type="ECO:0000256" key="6">
    <source>
        <dbReference type="SAM" id="MobiDB-lite"/>
    </source>
</evidence>